<dbReference type="SMART" id="SM01134">
    <property type="entry name" value="DeoRC"/>
    <property type="match status" value="1"/>
</dbReference>
<dbReference type="PRINTS" id="PR00037">
    <property type="entry name" value="HTHLACR"/>
</dbReference>
<dbReference type="PANTHER" id="PTHR30363">
    <property type="entry name" value="HTH-TYPE TRANSCRIPTIONAL REGULATOR SRLR-RELATED"/>
    <property type="match status" value="1"/>
</dbReference>
<evidence type="ECO:0000259" key="3">
    <source>
        <dbReference type="PROSITE" id="PS51000"/>
    </source>
</evidence>
<dbReference type="SUPFAM" id="SSF100950">
    <property type="entry name" value="NagB/RpiA/CoA transferase-like"/>
    <property type="match status" value="1"/>
</dbReference>
<comment type="caution">
    <text evidence="4">The sequence shown here is derived from an EMBL/GenBank/DDBJ whole genome shotgun (WGS) entry which is preliminary data.</text>
</comment>
<dbReference type="SUPFAM" id="SSF46785">
    <property type="entry name" value="Winged helix' DNA-binding domain"/>
    <property type="match status" value="1"/>
</dbReference>
<dbReference type="InterPro" id="IPR036390">
    <property type="entry name" value="WH_DNA-bd_sf"/>
</dbReference>
<evidence type="ECO:0000313" key="5">
    <source>
        <dbReference type="Proteomes" id="UP000546464"/>
    </source>
</evidence>
<protein>
    <submittedName>
        <fullName evidence="4">DeoR/GlpR transcriptional regulator</fullName>
    </submittedName>
</protein>
<dbReference type="PROSITE" id="PS51000">
    <property type="entry name" value="HTH_DEOR_2"/>
    <property type="match status" value="1"/>
</dbReference>
<feature type="domain" description="HTH deoR-type" evidence="3">
    <location>
        <begin position="3"/>
        <end position="58"/>
    </location>
</feature>
<dbReference type="RefSeq" id="WP_185677349.1">
    <property type="nucleotide sequence ID" value="NZ_JACHVB010000064.1"/>
</dbReference>
<reference evidence="4 5" key="1">
    <citation type="submission" date="2020-07" db="EMBL/GenBank/DDBJ databases">
        <authorList>
            <person name="Feng X."/>
        </authorList>
    </citation>
    <scope>NUCLEOTIDE SEQUENCE [LARGE SCALE GENOMIC DNA]</scope>
    <source>
        <strain evidence="4 5">JCM31066</strain>
    </source>
</reference>
<organism evidence="4 5">
    <name type="scientific">Ruficoccus amylovorans</name>
    <dbReference type="NCBI Taxonomy" id="1804625"/>
    <lineage>
        <taxon>Bacteria</taxon>
        <taxon>Pseudomonadati</taxon>
        <taxon>Verrucomicrobiota</taxon>
        <taxon>Opitutia</taxon>
        <taxon>Puniceicoccales</taxon>
        <taxon>Cerasicoccaceae</taxon>
        <taxon>Ruficoccus</taxon>
    </lineage>
</organism>
<dbReference type="InterPro" id="IPR037171">
    <property type="entry name" value="NagB/RpiA_transferase-like"/>
</dbReference>
<dbReference type="PANTHER" id="PTHR30363:SF44">
    <property type="entry name" value="AGA OPERON TRANSCRIPTIONAL REPRESSOR-RELATED"/>
    <property type="match status" value="1"/>
</dbReference>
<dbReference type="Gene3D" id="3.40.50.1360">
    <property type="match status" value="1"/>
</dbReference>
<accession>A0A842HI36</accession>
<dbReference type="Proteomes" id="UP000546464">
    <property type="component" value="Unassembled WGS sequence"/>
</dbReference>
<dbReference type="Pfam" id="PF08220">
    <property type="entry name" value="HTH_DeoR"/>
    <property type="match status" value="1"/>
</dbReference>
<gene>
    <name evidence="4" type="ORF">H5P28_19420</name>
</gene>
<dbReference type="InterPro" id="IPR036388">
    <property type="entry name" value="WH-like_DNA-bd_sf"/>
</dbReference>
<dbReference type="Pfam" id="PF00455">
    <property type="entry name" value="DeoRC"/>
    <property type="match status" value="1"/>
</dbReference>
<dbReference type="AlphaFoldDB" id="A0A842HI36"/>
<keyword evidence="5" id="KW-1185">Reference proteome</keyword>
<keyword evidence="2" id="KW-0804">Transcription</keyword>
<sequence length="260" mass="28350">MTNKQRLDLIEKYIREHKYADLHTLAEKFDISLSTVRRALNDLEAANIICRHHGGASLVEEDANSSGYDFITQDNRHTEQKHAIARKMAQLIEPGATVMLDGGTTTYTVARALVEKRLVVITNSLPIAALFGEVGSSETIVTGGTVYSRLGILYGPACEQAINRVHVDIAVCGCAGLTPEGIWNNNSFLASFQQHMLNVCDKLYFVMDSSKLGKRALSLVTELSDKYTLITDREPPPEIAGPAAEAGTEIIVAPPAKIEP</sequence>
<name>A0A842HI36_9BACT</name>
<dbReference type="Gene3D" id="1.10.10.10">
    <property type="entry name" value="Winged helix-like DNA-binding domain superfamily/Winged helix DNA-binding domain"/>
    <property type="match status" value="1"/>
</dbReference>
<evidence type="ECO:0000313" key="4">
    <source>
        <dbReference type="EMBL" id="MBC2596445.1"/>
    </source>
</evidence>
<dbReference type="InterPro" id="IPR001034">
    <property type="entry name" value="DeoR_HTH"/>
</dbReference>
<dbReference type="InterPro" id="IPR050313">
    <property type="entry name" value="Carb_Metab_HTH_regulators"/>
</dbReference>
<dbReference type="InterPro" id="IPR014036">
    <property type="entry name" value="DeoR-like_C"/>
</dbReference>
<proteinExistence type="predicted"/>
<evidence type="ECO:0000256" key="1">
    <source>
        <dbReference type="ARBA" id="ARBA00023015"/>
    </source>
</evidence>
<dbReference type="EMBL" id="JACHVB010000064">
    <property type="protein sequence ID" value="MBC2596445.1"/>
    <property type="molecule type" value="Genomic_DNA"/>
</dbReference>
<dbReference type="SMART" id="SM00420">
    <property type="entry name" value="HTH_DEOR"/>
    <property type="match status" value="1"/>
</dbReference>
<dbReference type="GO" id="GO:0003700">
    <property type="term" value="F:DNA-binding transcription factor activity"/>
    <property type="evidence" value="ECO:0007669"/>
    <property type="project" value="InterPro"/>
</dbReference>
<evidence type="ECO:0000256" key="2">
    <source>
        <dbReference type="ARBA" id="ARBA00023163"/>
    </source>
</evidence>
<keyword evidence="1" id="KW-0805">Transcription regulation</keyword>